<keyword evidence="3" id="KW-1185">Reference proteome</keyword>
<protein>
    <submittedName>
        <fullName evidence="2">(2z,6z)-farnesyl diphosphate synthase, chloroplastic</fullName>
    </submittedName>
</protein>
<dbReference type="AlphaFoldDB" id="A0A1J6L952"/>
<proteinExistence type="predicted"/>
<dbReference type="GO" id="GO:0009409">
    <property type="term" value="P:response to cold"/>
    <property type="evidence" value="ECO:0007669"/>
    <property type="project" value="TreeGrafter"/>
</dbReference>
<dbReference type="Gene3D" id="3.40.1180.10">
    <property type="entry name" value="Decaprenyl diphosphate synthase-like"/>
    <property type="match status" value="1"/>
</dbReference>
<dbReference type="GO" id="GO:0009570">
    <property type="term" value="C:chloroplast stroma"/>
    <property type="evidence" value="ECO:0007669"/>
    <property type="project" value="TreeGrafter"/>
</dbReference>
<evidence type="ECO:0000256" key="1">
    <source>
        <dbReference type="ARBA" id="ARBA00022679"/>
    </source>
</evidence>
<accession>A0A1J6L952</accession>
<gene>
    <name evidence="2" type="primary">ZFPS_0</name>
    <name evidence="2" type="ORF">A4A49_55114</name>
</gene>
<organism evidence="2 3">
    <name type="scientific">Nicotiana attenuata</name>
    <name type="common">Coyote tobacco</name>
    <dbReference type="NCBI Taxonomy" id="49451"/>
    <lineage>
        <taxon>Eukaryota</taxon>
        <taxon>Viridiplantae</taxon>
        <taxon>Streptophyta</taxon>
        <taxon>Embryophyta</taxon>
        <taxon>Tracheophyta</taxon>
        <taxon>Spermatophyta</taxon>
        <taxon>Magnoliopsida</taxon>
        <taxon>eudicotyledons</taxon>
        <taxon>Gunneridae</taxon>
        <taxon>Pentapetalae</taxon>
        <taxon>asterids</taxon>
        <taxon>lamiids</taxon>
        <taxon>Solanales</taxon>
        <taxon>Solanaceae</taxon>
        <taxon>Nicotianoideae</taxon>
        <taxon>Nicotianeae</taxon>
        <taxon>Nicotiana</taxon>
    </lineage>
</organism>
<dbReference type="EMBL" id="MJEQ01002349">
    <property type="protein sequence ID" value="OIT27593.1"/>
    <property type="molecule type" value="Genomic_DNA"/>
</dbReference>
<evidence type="ECO:0000313" key="2">
    <source>
        <dbReference type="EMBL" id="OIT27593.1"/>
    </source>
</evidence>
<dbReference type="Pfam" id="PF01255">
    <property type="entry name" value="Prenyltransf"/>
    <property type="match status" value="1"/>
</dbReference>
<dbReference type="GO" id="GO:0016094">
    <property type="term" value="P:polyprenol biosynthetic process"/>
    <property type="evidence" value="ECO:0007669"/>
    <property type="project" value="TreeGrafter"/>
</dbReference>
<dbReference type="OMA" id="WRRTENQ"/>
<keyword evidence="1" id="KW-0808">Transferase</keyword>
<dbReference type="GO" id="GO:0009668">
    <property type="term" value="P:plastid membrane organization"/>
    <property type="evidence" value="ECO:0007669"/>
    <property type="project" value="TreeGrafter"/>
</dbReference>
<comment type="caution">
    <text evidence="2">The sequence shown here is derived from an EMBL/GenBank/DDBJ whole genome shotgun (WGS) entry which is preliminary data.</text>
</comment>
<dbReference type="PANTHER" id="PTHR10291">
    <property type="entry name" value="DEHYDRODOLICHYL DIPHOSPHATE SYNTHASE FAMILY MEMBER"/>
    <property type="match status" value="1"/>
</dbReference>
<dbReference type="SMR" id="A0A1J6L952"/>
<evidence type="ECO:0000313" key="3">
    <source>
        <dbReference type="Proteomes" id="UP000187609"/>
    </source>
</evidence>
<dbReference type="PANTHER" id="PTHR10291:SF16">
    <property type="entry name" value="(2Z,6Z)-FARNESYL DIPHOSPHATE SYNTHASE CPT6, CHLOROPLASTIC"/>
    <property type="match status" value="1"/>
</dbReference>
<dbReference type="GO" id="GO:0045547">
    <property type="term" value="F:ditrans,polycis-polyprenyl diphosphate synthase [(2E,6E)-farnesyl diphosphate specific] activity"/>
    <property type="evidence" value="ECO:0007669"/>
    <property type="project" value="TreeGrafter"/>
</dbReference>
<dbReference type="Proteomes" id="UP000187609">
    <property type="component" value="Unassembled WGS sequence"/>
</dbReference>
<name>A0A1J6L952_NICAT</name>
<sequence>MIALNYGRHYDMLEATKSIASKVKDGLLQLEDIDNKLFEQELSTKCANFAKPAHKNWRRTENQQLAYSELYFTKTLFPDFGEEELKEAILSFQLRHRRFGGHTY</sequence>
<dbReference type="Gramene" id="OIT27593">
    <property type="protein sequence ID" value="OIT27593"/>
    <property type="gene ID" value="A4A49_55114"/>
</dbReference>
<dbReference type="STRING" id="49451.A0A1J6L952"/>
<reference evidence="2" key="1">
    <citation type="submission" date="2016-11" db="EMBL/GenBank/DDBJ databases">
        <title>The genome of Nicotiana attenuata.</title>
        <authorList>
            <person name="Xu S."/>
            <person name="Brockmoeller T."/>
            <person name="Gaquerel E."/>
            <person name="Navarro A."/>
            <person name="Kuhl H."/>
            <person name="Gase K."/>
            <person name="Ling Z."/>
            <person name="Zhou W."/>
            <person name="Kreitzer C."/>
            <person name="Stanke M."/>
            <person name="Tang H."/>
            <person name="Lyons E."/>
            <person name="Pandey P."/>
            <person name="Pandey S.P."/>
            <person name="Timmermann B."/>
            <person name="Baldwin I.T."/>
        </authorList>
    </citation>
    <scope>NUCLEOTIDE SEQUENCE [LARGE SCALE GENOMIC DNA]</scope>
    <source>
        <strain evidence="2">UT</strain>
    </source>
</reference>
<dbReference type="SUPFAM" id="SSF64005">
    <property type="entry name" value="Undecaprenyl diphosphate synthase"/>
    <property type="match status" value="1"/>
</dbReference>
<dbReference type="InterPro" id="IPR001441">
    <property type="entry name" value="UPP_synth-like"/>
</dbReference>
<dbReference type="InterPro" id="IPR036424">
    <property type="entry name" value="UPP_synth-like_sf"/>
</dbReference>